<keyword evidence="2" id="KW-1185">Reference proteome</keyword>
<dbReference type="EMBL" id="JHEG04000001">
    <property type="protein sequence ID" value="KAF3886368.1"/>
    <property type="molecule type" value="Genomic_DNA"/>
</dbReference>
<accession>A0A8S9T2R0</accession>
<organism evidence="1 2">
    <name type="scientific">Tolypothrix bouteillei VB521301</name>
    <dbReference type="NCBI Taxonomy" id="1479485"/>
    <lineage>
        <taxon>Bacteria</taxon>
        <taxon>Bacillati</taxon>
        <taxon>Cyanobacteriota</taxon>
        <taxon>Cyanophyceae</taxon>
        <taxon>Nostocales</taxon>
        <taxon>Tolypothrichaceae</taxon>
        <taxon>Tolypothrix</taxon>
    </lineage>
</organism>
<reference evidence="1" key="1">
    <citation type="journal article" date="2015" name="Genome Announc.">
        <title>Draft Genome Sequence of Tolypothrix boutellei Strain VB521301.</title>
        <authorList>
            <person name="Chandrababunaidu M.M."/>
            <person name="Singh D."/>
            <person name="Sen D."/>
            <person name="Bhan S."/>
            <person name="Das S."/>
            <person name="Gupta A."/>
            <person name="Adhikary S.P."/>
            <person name="Tripathy S."/>
        </authorList>
    </citation>
    <scope>NUCLEOTIDE SEQUENCE</scope>
    <source>
        <strain evidence="1">VB521301</strain>
    </source>
</reference>
<gene>
    <name evidence="1" type="ORF">DA73_0400013445</name>
</gene>
<dbReference type="Proteomes" id="UP000029738">
    <property type="component" value="Unassembled WGS sequence"/>
</dbReference>
<comment type="caution">
    <text evidence="1">The sequence shown here is derived from an EMBL/GenBank/DDBJ whole genome shotgun (WGS) entry which is preliminary data.</text>
</comment>
<proteinExistence type="predicted"/>
<evidence type="ECO:0000313" key="2">
    <source>
        <dbReference type="Proteomes" id="UP000029738"/>
    </source>
</evidence>
<protein>
    <submittedName>
        <fullName evidence="1">Uncharacterized protein</fullName>
    </submittedName>
</protein>
<evidence type="ECO:0000313" key="1">
    <source>
        <dbReference type="EMBL" id="KAF3886368.1"/>
    </source>
</evidence>
<dbReference type="AlphaFoldDB" id="A0A8S9T2R0"/>
<sequence>MKKYPISWSQYKQLELISSEEPEVVIRKPTLKERIQSIWEYLVICLLEPQELRVWSTRDRWGNIWWSACDPITHQSIHNTSEAEILAWIEHLHSRKERF</sequence>
<dbReference type="RefSeq" id="WP_050045752.1">
    <property type="nucleotide sequence ID" value="NZ_JHEG04000001.1"/>
</dbReference>
<name>A0A8S9T2R0_9CYAN</name>
<dbReference type="OrthoDB" id="426136at2"/>
<reference evidence="1" key="2">
    <citation type="submission" date="2019-11" db="EMBL/GenBank/DDBJ databases">
        <title>Improved Assembly of Tolypothrix boutellei genome.</title>
        <authorList>
            <person name="Sarangi A.N."/>
            <person name="Mukherjee M."/>
            <person name="Ghosh S."/>
            <person name="Singh D."/>
            <person name="Das A."/>
            <person name="Kant S."/>
            <person name="Prusty A."/>
            <person name="Tripathy S."/>
        </authorList>
    </citation>
    <scope>NUCLEOTIDE SEQUENCE</scope>
    <source>
        <strain evidence="1">VB521301</strain>
    </source>
</reference>